<name>A0A1G5C947_9GAMM</name>
<feature type="compositionally biased region" description="Gly residues" evidence="1">
    <location>
        <begin position="231"/>
        <end position="241"/>
    </location>
</feature>
<accession>A0A1G5C947</accession>
<reference evidence="5" key="1">
    <citation type="submission" date="2016-10" db="EMBL/GenBank/DDBJ databases">
        <authorList>
            <person name="Varghese N."/>
        </authorList>
    </citation>
    <scope>NUCLEOTIDE SEQUENCE [LARGE SCALE GENOMIC DNA]</scope>
    <source>
        <strain evidence="5">HL 19</strain>
    </source>
</reference>
<dbReference type="AlphaFoldDB" id="A0A1G5C947"/>
<feature type="signal peptide" evidence="2">
    <location>
        <begin position="1"/>
        <end position="25"/>
    </location>
</feature>
<dbReference type="EMBL" id="FMUN01000002">
    <property type="protein sequence ID" value="SCX98973.1"/>
    <property type="molecule type" value="Genomic_DNA"/>
</dbReference>
<dbReference type="Proteomes" id="UP000183104">
    <property type="component" value="Unassembled WGS sequence"/>
</dbReference>
<evidence type="ECO:0000256" key="1">
    <source>
        <dbReference type="SAM" id="MobiDB-lite"/>
    </source>
</evidence>
<evidence type="ECO:0000256" key="2">
    <source>
        <dbReference type="SAM" id="SignalP"/>
    </source>
</evidence>
<feature type="domain" description="FecR protein" evidence="3">
    <location>
        <begin position="66"/>
        <end position="156"/>
    </location>
</feature>
<dbReference type="RefSeq" id="WP_054966540.1">
    <property type="nucleotide sequence ID" value="NZ_FMUN01000002.1"/>
</dbReference>
<dbReference type="Pfam" id="PF04773">
    <property type="entry name" value="FecR"/>
    <property type="match status" value="1"/>
</dbReference>
<feature type="region of interest" description="Disordered" evidence="1">
    <location>
        <begin position="209"/>
        <end position="257"/>
    </location>
</feature>
<keyword evidence="2" id="KW-0732">Signal</keyword>
<dbReference type="InterPro" id="IPR006860">
    <property type="entry name" value="FecR"/>
</dbReference>
<dbReference type="PANTHER" id="PTHR38731">
    <property type="entry name" value="LIPL45-RELATED LIPOPROTEIN-RELATED"/>
    <property type="match status" value="1"/>
</dbReference>
<proteinExistence type="predicted"/>
<evidence type="ECO:0000259" key="3">
    <source>
        <dbReference type="Pfam" id="PF04773"/>
    </source>
</evidence>
<gene>
    <name evidence="4" type="ORF">SAMN05661077_0956</name>
</gene>
<sequence>MSTNPQRTLLTAAALAAALSAPAHAENRVIGKVVMETGEVFAVGPNGEKRDLRRGSIIQEKEILISGEGARAQIRFRDGGLVALKPDTRFTVFRYREEAGQGKKAGAFLRLVEGGLRTVTGAIKGGKEDQEYRLDTPVASIGVRGTAYALRVCEGDCSGGAQEGLYGAVREGEITVDNDRGQARFGAGQYFHAASAADPARRIITPPAGLLEGTTVARDASGAGQSRSGEQGDGGGSGLGAAKGAATGGPATHADPADAVPRMSFQEATDVDAWGSPDMFADANDYKGLVAAGWAGDPADFQGTGVSAADGGAFDTNSLGEVWVDNQGRVVLVRAGSNLGDPSVRYESMQLAESGGDAGLGISWGRWTGDFQIDHGGTDYLDSSGSLFYAKTQNYTTAAEMDALVNAGVSSATYTATNATGPALVDTSAHSGVGRNWNLKSASLTVDFVNQDLTGAEFTFNDGGNYDATLALTGASRASLGQDGNPAVFVADGMEGDIIYTVTGTRQGSASGSIEGGLAGDAAEAAIVQFDLEAEYDHLVDSHVEGIKILRR</sequence>
<feature type="chain" id="PRO_5010186757" evidence="2">
    <location>
        <begin position="26"/>
        <end position="552"/>
    </location>
</feature>
<feature type="compositionally biased region" description="Low complexity" evidence="1">
    <location>
        <begin position="242"/>
        <end position="251"/>
    </location>
</feature>
<dbReference type="OrthoDB" id="7028389at2"/>
<evidence type="ECO:0000313" key="4">
    <source>
        <dbReference type="EMBL" id="SCX98973.1"/>
    </source>
</evidence>
<evidence type="ECO:0000313" key="5">
    <source>
        <dbReference type="Proteomes" id="UP000183104"/>
    </source>
</evidence>
<organism evidence="4 5">
    <name type="scientific">Thiohalorhabdus denitrificans</name>
    <dbReference type="NCBI Taxonomy" id="381306"/>
    <lineage>
        <taxon>Bacteria</taxon>
        <taxon>Pseudomonadati</taxon>
        <taxon>Pseudomonadota</taxon>
        <taxon>Gammaproteobacteria</taxon>
        <taxon>Thiohalorhabdales</taxon>
        <taxon>Thiohalorhabdaceae</taxon>
        <taxon>Thiohalorhabdus</taxon>
    </lineage>
</organism>
<dbReference type="PANTHER" id="PTHR38731:SF3">
    <property type="entry name" value="BLL6125 PROTEIN"/>
    <property type="match status" value="1"/>
</dbReference>
<keyword evidence="5" id="KW-1185">Reference proteome</keyword>
<protein>
    <submittedName>
        <fullName evidence="4">FecR family protein</fullName>
    </submittedName>
</protein>